<evidence type="ECO:0000313" key="2">
    <source>
        <dbReference type="Proteomes" id="UP000009149"/>
    </source>
</evidence>
<gene>
    <name evidence="1" type="ordered locus">Minf_1105</name>
</gene>
<sequence>MRWKTILSIQKRMDLFNRWLKEYGHSSGFLI</sequence>
<dbReference type="AlphaFoldDB" id="B3DV07"/>
<protein>
    <submittedName>
        <fullName evidence="1">Uncharacterized protein</fullName>
    </submittedName>
</protein>
<accession>B3DV07</accession>
<dbReference type="HOGENOM" id="CLU_3397387_0_0_0"/>
<dbReference type="KEGG" id="min:Minf_1105"/>
<dbReference type="EMBL" id="CP000975">
    <property type="protein sequence ID" value="ACD83160.1"/>
    <property type="molecule type" value="Genomic_DNA"/>
</dbReference>
<evidence type="ECO:0000313" key="1">
    <source>
        <dbReference type="EMBL" id="ACD83160.1"/>
    </source>
</evidence>
<name>B3DV07_METI4</name>
<dbReference type="Proteomes" id="UP000009149">
    <property type="component" value="Chromosome"/>
</dbReference>
<proteinExistence type="predicted"/>
<organism evidence="1 2">
    <name type="scientific">Methylacidiphilum infernorum (isolate V4)</name>
    <name type="common">Methylokorus infernorum (strain V4)</name>
    <dbReference type="NCBI Taxonomy" id="481448"/>
    <lineage>
        <taxon>Bacteria</taxon>
        <taxon>Pseudomonadati</taxon>
        <taxon>Verrucomicrobiota</taxon>
        <taxon>Methylacidiphilae</taxon>
        <taxon>Methylacidiphilales</taxon>
        <taxon>Methylacidiphilaceae</taxon>
        <taxon>Methylacidiphilum (ex Ratnadevi et al. 2023)</taxon>
    </lineage>
</organism>
<reference evidence="1 2" key="1">
    <citation type="journal article" date="2008" name="Biol. Direct">
        <title>Complete genome sequence of the extremely acidophilic methanotroph isolate V4, Methylacidiphilum infernorum, a representative of the bacterial phylum Verrucomicrobia.</title>
        <authorList>
            <person name="Hou S."/>
            <person name="Makarova K.S."/>
            <person name="Saw J.H."/>
            <person name="Senin P."/>
            <person name="Ly B.V."/>
            <person name="Zhou Z."/>
            <person name="Ren Y."/>
            <person name="Wang J."/>
            <person name="Galperin M.Y."/>
            <person name="Omelchenko M.V."/>
            <person name="Wolf Y.I."/>
            <person name="Yutin N."/>
            <person name="Koonin E.V."/>
            <person name="Stott M.B."/>
            <person name="Mountain B.W."/>
            <person name="Crowe M.A."/>
            <person name="Smirnova A.V."/>
            <person name="Dunfield P.F."/>
            <person name="Feng L."/>
            <person name="Wang L."/>
            <person name="Alam M."/>
        </authorList>
    </citation>
    <scope>NUCLEOTIDE SEQUENCE [LARGE SCALE GENOMIC DNA]</scope>
    <source>
        <strain evidence="2">Isolate V4</strain>
    </source>
</reference>